<dbReference type="AlphaFoldDB" id="A0AAD4KP29"/>
<dbReference type="Proteomes" id="UP001201262">
    <property type="component" value="Unassembled WGS sequence"/>
</dbReference>
<dbReference type="SUPFAM" id="SSF144232">
    <property type="entry name" value="HIT/MYND zinc finger-like"/>
    <property type="match status" value="1"/>
</dbReference>
<protein>
    <recommendedName>
        <fullName evidence="5">MYND-type domain-containing protein</fullName>
    </recommendedName>
</protein>
<dbReference type="EMBL" id="JAJTJA010000006">
    <property type="protein sequence ID" value="KAH8697267.1"/>
    <property type="molecule type" value="Genomic_DNA"/>
</dbReference>
<feature type="domain" description="MYND-type" evidence="5">
    <location>
        <begin position="26"/>
        <end position="72"/>
    </location>
</feature>
<evidence type="ECO:0000259" key="5">
    <source>
        <dbReference type="PROSITE" id="PS50865"/>
    </source>
</evidence>
<keyword evidence="7" id="KW-1185">Reference proteome</keyword>
<proteinExistence type="predicted"/>
<dbReference type="RefSeq" id="XP_046071968.1">
    <property type="nucleotide sequence ID" value="XM_046216094.1"/>
</dbReference>
<evidence type="ECO:0000256" key="3">
    <source>
        <dbReference type="ARBA" id="ARBA00022833"/>
    </source>
</evidence>
<organism evidence="6 7">
    <name type="scientific">Talaromyces proteolyticus</name>
    <dbReference type="NCBI Taxonomy" id="1131652"/>
    <lineage>
        <taxon>Eukaryota</taxon>
        <taxon>Fungi</taxon>
        <taxon>Dikarya</taxon>
        <taxon>Ascomycota</taxon>
        <taxon>Pezizomycotina</taxon>
        <taxon>Eurotiomycetes</taxon>
        <taxon>Eurotiomycetidae</taxon>
        <taxon>Eurotiales</taxon>
        <taxon>Trichocomaceae</taxon>
        <taxon>Talaromyces</taxon>
        <taxon>Talaromyces sect. Bacilispori</taxon>
    </lineage>
</organism>
<dbReference type="InterPro" id="IPR002893">
    <property type="entry name" value="Znf_MYND"/>
</dbReference>
<accession>A0AAD4KP29</accession>
<sequence>MDIINNKLAMLANSTSALRNPSSRICTNCKKREPPNADPDQKLKRCARCRNRLYCSRACQRVDWKSGHQRACRPLSISLSKPIQTVEKKSCLAGLAEDDAMDQLIDAYRLRVEDEKTYRGTLRGRYAEGEDGAVVRDFQRFLDLAEARRELDRNGEERVLPDWWDVQKREECESRAMQSQAWSTLWRAVSKNDILEHYRDSAMPMKLRMLAEAVYGYNVMDQSR</sequence>
<gene>
    <name evidence="6" type="ORF">BGW36DRAFT_378342</name>
</gene>
<keyword evidence="1" id="KW-0479">Metal-binding</keyword>
<evidence type="ECO:0000313" key="7">
    <source>
        <dbReference type="Proteomes" id="UP001201262"/>
    </source>
</evidence>
<evidence type="ECO:0000313" key="6">
    <source>
        <dbReference type="EMBL" id="KAH8697267.1"/>
    </source>
</evidence>
<dbReference type="GO" id="GO:0008270">
    <property type="term" value="F:zinc ion binding"/>
    <property type="evidence" value="ECO:0007669"/>
    <property type="project" value="UniProtKB-KW"/>
</dbReference>
<evidence type="ECO:0000256" key="2">
    <source>
        <dbReference type="ARBA" id="ARBA00022771"/>
    </source>
</evidence>
<dbReference type="PROSITE" id="PS01360">
    <property type="entry name" value="ZF_MYND_1"/>
    <property type="match status" value="1"/>
</dbReference>
<keyword evidence="2 4" id="KW-0863">Zinc-finger</keyword>
<evidence type="ECO:0000256" key="4">
    <source>
        <dbReference type="PROSITE-ProRule" id="PRU00134"/>
    </source>
</evidence>
<name>A0AAD4KP29_9EURO</name>
<dbReference type="GeneID" id="70246381"/>
<comment type="caution">
    <text evidence="6">The sequence shown here is derived from an EMBL/GenBank/DDBJ whole genome shotgun (WGS) entry which is preliminary data.</text>
</comment>
<keyword evidence="3" id="KW-0862">Zinc</keyword>
<evidence type="ECO:0000256" key="1">
    <source>
        <dbReference type="ARBA" id="ARBA00022723"/>
    </source>
</evidence>
<reference evidence="6" key="1">
    <citation type="submission" date="2021-12" db="EMBL/GenBank/DDBJ databases">
        <title>Convergent genome expansion in fungi linked to evolution of root-endophyte symbiosis.</title>
        <authorList>
            <consortium name="DOE Joint Genome Institute"/>
            <person name="Ke Y.-H."/>
            <person name="Bonito G."/>
            <person name="Liao H.-L."/>
            <person name="Looney B."/>
            <person name="Rojas-Flechas A."/>
            <person name="Nash J."/>
            <person name="Hameed K."/>
            <person name="Schadt C."/>
            <person name="Martin F."/>
            <person name="Crous P.W."/>
            <person name="Miettinen O."/>
            <person name="Magnuson J.K."/>
            <person name="Labbe J."/>
            <person name="Jacobson D."/>
            <person name="Doktycz M.J."/>
            <person name="Veneault-Fourrey C."/>
            <person name="Kuo A."/>
            <person name="Mondo S."/>
            <person name="Calhoun S."/>
            <person name="Riley R."/>
            <person name="Ohm R."/>
            <person name="LaButti K."/>
            <person name="Andreopoulos B."/>
            <person name="Pangilinan J."/>
            <person name="Nolan M."/>
            <person name="Tritt A."/>
            <person name="Clum A."/>
            <person name="Lipzen A."/>
            <person name="Daum C."/>
            <person name="Barry K."/>
            <person name="Grigoriev I.V."/>
            <person name="Vilgalys R."/>
        </authorList>
    </citation>
    <scope>NUCLEOTIDE SEQUENCE</scope>
    <source>
        <strain evidence="6">PMI_201</strain>
    </source>
</reference>
<dbReference type="Pfam" id="PF01753">
    <property type="entry name" value="zf-MYND"/>
    <property type="match status" value="1"/>
</dbReference>
<dbReference type="PROSITE" id="PS50865">
    <property type="entry name" value="ZF_MYND_2"/>
    <property type="match status" value="1"/>
</dbReference>
<dbReference type="Gene3D" id="6.10.140.2220">
    <property type="match status" value="1"/>
</dbReference>